<dbReference type="AlphaFoldDB" id="A0A2A6BB10"/>
<proteinExistence type="predicted"/>
<reference evidence="2" key="2">
    <citation type="submission" date="2022-06" db="UniProtKB">
        <authorList>
            <consortium name="EnsemblMetazoa"/>
        </authorList>
    </citation>
    <scope>IDENTIFICATION</scope>
    <source>
        <strain evidence="2">PS312</strain>
    </source>
</reference>
<gene>
    <name evidence="2" type="primary">WBGene00282929</name>
</gene>
<evidence type="ECO:0000313" key="3">
    <source>
        <dbReference type="Proteomes" id="UP000005239"/>
    </source>
</evidence>
<feature type="region of interest" description="Disordered" evidence="1">
    <location>
        <begin position="23"/>
        <end position="51"/>
    </location>
</feature>
<sequence length="91" mass="10261">MLSGDATPAVIYFPPLQSIIISNRRRRRKEEDDETETHQSSELKPENSVVKVQMTQQSTRVAVPCGDGRTTLRDIAHAAAQRYKNATNKIH</sequence>
<accession>A0A2A6BB10</accession>
<dbReference type="Pfam" id="PF12053">
    <property type="entry name" value="Par3_HAL_N_term"/>
    <property type="match status" value="1"/>
</dbReference>
<protein>
    <submittedName>
        <fullName evidence="2">Par3_HAL_N_term domain-containing protein</fullName>
    </submittedName>
</protein>
<dbReference type="Gene3D" id="3.10.20.90">
    <property type="entry name" value="Phosphatidylinositol 3-kinase Catalytic Subunit, Chain A, domain 1"/>
    <property type="match status" value="1"/>
</dbReference>
<reference evidence="3" key="1">
    <citation type="journal article" date="2008" name="Nat. Genet.">
        <title>The Pristionchus pacificus genome provides a unique perspective on nematode lifestyle and parasitism.</title>
        <authorList>
            <person name="Dieterich C."/>
            <person name="Clifton S.W."/>
            <person name="Schuster L.N."/>
            <person name="Chinwalla A."/>
            <person name="Delehaunty K."/>
            <person name="Dinkelacker I."/>
            <person name="Fulton L."/>
            <person name="Fulton R."/>
            <person name="Godfrey J."/>
            <person name="Minx P."/>
            <person name="Mitreva M."/>
            <person name="Roeseler W."/>
            <person name="Tian H."/>
            <person name="Witte H."/>
            <person name="Yang S.P."/>
            <person name="Wilson R.K."/>
            <person name="Sommer R.J."/>
        </authorList>
    </citation>
    <scope>NUCLEOTIDE SEQUENCE [LARGE SCALE GENOMIC DNA]</scope>
    <source>
        <strain evidence="3">PS312</strain>
    </source>
</reference>
<dbReference type="Proteomes" id="UP000005239">
    <property type="component" value="Unassembled WGS sequence"/>
</dbReference>
<accession>A0A8R1UZE7</accession>
<organism evidence="2 3">
    <name type="scientific">Pristionchus pacificus</name>
    <name type="common">Parasitic nematode worm</name>
    <dbReference type="NCBI Taxonomy" id="54126"/>
    <lineage>
        <taxon>Eukaryota</taxon>
        <taxon>Metazoa</taxon>
        <taxon>Ecdysozoa</taxon>
        <taxon>Nematoda</taxon>
        <taxon>Chromadorea</taxon>
        <taxon>Rhabditida</taxon>
        <taxon>Rhabditina</taxon>
        <taxon>Diplogasteromorpha</taxon>
        <taxon>Diplogasteroidea</taxon>
        <taxon>Neodiplogasteridae</taxon>
        <taxon>Pristionchus</taxon>
    </lineage>
</organism>
<dbReference type="InterPro" id="IPR021922">
    <property type="entry name" value="Par3/HAL_N"/>
</dbReference>
<feature type="compositionally biased region" description="Basic and acidic residues" evidence="1">
    <location>
        <begin position="36"/>
        <end position="45"/>
    </location>
</feature>
<evidence type="ECO:0000256" key="1">
    <source>
        <dbReference type="SAM" id="MobiDB-lite"/>
    </source>
</evidence>
<dbReference type="EnsemblMetazoa" id="PPA44560.1">
    <property type="protein sequence ID" value="PPA44560.1"/>
    <property type="gene ID" value="WBGene00282929"/>
</dbReference>
<name>A0A2A6BB10_PRIPA</name>
<keyword evidence="3" id="KW-1185">Reference proteome</keyword>
<evidence type="ECO:0000313" key="2">
    <source>
        <dbReference type="EnsemblMetazoa" id="PPA44560.1"/>
    </source>
</evidence>